<dbReference type="Proteomes" id="UP000030746">
    <property type="component" value="Unassembled WGS sequence"/>
</dbReference>
<dbReference type="PROSITE" id="PS50280">
    <property type="entry name" value="SET"/>
    <property type="match status" value="1"/>
</dbReference>
<name>V3ZL67_LOTGI</name>
<evidence type="ECO:0000256" key="1">
    <source>
        <dbReference type="SAM" id="MobiDB-lite"/>
    </source>
</evidence>
<evidence type="ECO:0000259" key="2">
    <source>
        <dbReference type="PROSITE" id="PS50280"/>
    </source>
</evidence>
<dbReference type="Gene3D" id="2.170.270.10">
    <property type="entry name" value="SET domain"/>
    <property type="match status" value="1"/>
</dbReference>
<dbReference type="Pfam" id="PF00856">
    <property type="entry name" value="SET"/>
    <property type="match status" value="1"/>
</dbReference>
<reference evidence="3 4" key="1">
    <citation type="journal article" date="2013" name="Nature">
        <title>Insights into bilaterian evolution from three spiralian genomes.</title>
        <authorList>
            <person name="Simakov O."/>
            <person name="Marletaz F."/>
            <person name="Cho S.J."/>
            <person name="Edsinger-Gonzales E."/>
            <person name="Havlak P."/>
            <person name="Hellsten U."/>
            <person name="Kuo D.H."/>
            <person name="Larsson T."/>
            <person name="Lv J."/>
            <person name="Arendt D."/>
            <person name="Savage R."/>
            <person name="Osoegawa K."/>
            <person name="de Jong P."/>
            <person name="Grimwood J."/>
            <person name="Chapman J.A."/>
            <person name="Shapiro H."/>
            <person name="Aerts A."/>
            <person name="Otillar R.P."/>
            <person name="Terry A.Y."/>
            <person name="Boore J.L."/>
            <person name="Grigoriev I.V."/>
            <person name="Lindberg D.R."/>
            <person name="Seaver E.C."/>
            <person name="Weisblat D.A."/>
            <person name="Putnam N.H."/>
            <person name="Rokhsar D.S."/>
        </authorList>
    </citation>
    <scope>NUCLEOTIDE SEQUENCE [LARGE SCALE GENOMIC DNA]</scope>
</reference>
<proteinExistence type="predicted"/>
<gene>
    <name evidence="3" type="ORF">LOTGIDRAFT_175732</name>
</gene>
<feature type="region of interest" description="Disordered" evidence="1">
    <location>
        <begin position="415"/>
        <end position="434"/>
    </location>
</feature>
<feature type="region of interest" description="Disordered" evidence="1">
    <location>
        <begin position="160"/>
        <end position="205"/>
    </location>
</feature>
<dbReference type="AlphaFoldDB" id="V3ZL67"/>
<dbReference type="STRING" id="225164.V3ZL67"/>
<feature type="domain" description="SET" evidence="2">
    <location>
        <begin position="266"/>
        <end position="392"/>
    </location>
</feature>
<keyword evidence="4" id="KW-1185">Reference proteome</keyword>
<dbReference type="GO" id="GO:0006357">
    <property type="term" value="P:regulation of transcription by RNA polymerase II"/>
    <property type="evidence" value="ECO:0007669"/>
    <property type="project" value="TreeGrafter"/>
</dbReference>
<evidence type="ECO:0000313" key="3">
    <source>
        <dbReference type="EMBL" id="ESO92108.1"/>
    </source>
</evidence>
<dbReference type="CTD" id="20243355"/>
<dbReference type="HOGENOM" id="CLU_632062_0_0_1"/>
<dbReference type="SUPFAM" id="SSF82199">
    <property type="entry name" value="SET domain"/>
    <property type="match status" value="1"/>
</dbReference>
<dbReference type="GO" id="GO:0043516">
    <property type="term" value="P:regulation of DNA damage response, signal transduction by p53 class mediator"/>
    <property type="evidence" value="ECO:0007669"/>
    <property type="project" value="TreeGrafter"/>
</dbReference>
<dbReference type="GO" id="GO:0005634">
    <property type="term" value="C:nucleus"/>
    <property type="evidence" value="ECO:0007669"/>
    <property type="project" value="TreeGrafter"/>
</dbReference>
<dbReference type="PANTHER" id="PTHR46167:SF1">
    <property type="entry name" value="N-LYSINE METHYLTRANSFERASE KMT5A"/>
    <property type="match status" value="1"/>
</dbReference>
<organism evidence="3 4">
    <name type="scientific">Lottia gigantea</name>
    <name type="common">Giant owl limpet</name>
    <dbReference type="NCBI Taxonomy" id="225164"/>
    <lineage>
        <taxon>Eukaryota</taxon>
        <taxon>Metazoa</taxon>
        <taxon>Spiralia</taxon>
        <taxon>Lophotrochozoa</taxon>
        <taxon>Mollusca</taxon>
        <taxon>Gastropoda</taxon>
        <taxon>Patellogastropoda</taxon>
        <taxon>Lottioidea</taxon>
        <taxon>Lottiidae</taxon>
        <taxon>Lottia</taxon>
    </lineage>
</organism>
<dbReference type="RefSeq" id="XP_009057205.1">
    <property type="nucleotide sequence ID" value="XM_009058957.1"/>
</dbReference>
<dbReference type="GO" id="GO:0042799">
    <property type="term" value="F:histone H4K20 methyltransferase activity"/>
    <property type="evidence" value="ECO:0007669"/>
    <property type="project" value="TreeGrafter"/>
</dbReference>
<dbReference type="PANTHER" id="PTHR46167">
    <property type="entry name" value="N-LYSINE METHYLTRANSFERASE KMT5A"/>
    <property type="match status" value="1"/>
</dbReference>
<feature type="compositionally biased region" description="Polar residues" evidence="1">
    <location>
        <begin position="161"/>
        <end position="170"/>
    </location>
</feature>
<accession>V3ZL67</accession>
<dbReference type="OrthoDB" id="16287at2759"/>
<dbReference type="GO" id="GO:0005700">
    <property type="term" value="C:polytene chromosome"/>
    <property type="evidence" value="ECO:0007669"/>
    <property type="project" value="TreeGrafter"/>
</dbReference>
<dbReference type="OMA" id="DATHESG"/>
<dbReference type="InterPro" id="IPR046341">
    <property type="entry name" value="SET_dom_sf"/>
</dbReference>
<dbReference type="InterPro" id="IPR051760">
    <property type="entry name" value="KMT5A"/>
</dbReference>
<dbReference type="KEGG" id="lgi:LOTGIDRAFT_175732"/>
<sequence>MAYVLIKNPGTKQCKLCPHPTFLVELTKHLVGVHGKDLAEAKELNKQKTANQNAVVRIIYSRHVLQHAFPSFGEDAIFTGKDVEKILHGHEDVMDQPWPRQTGTAAPLSAVFRSAPLHMPEMLPLAHSAVESRPSTSPGVDAPLPAHAFLNSLDVPGVSAPQESFTSDNVTPAPPPGTAASTSGTEASPSNLLRAPSPCSSLSSRASEDLTKEDCWLRLKKVALDMFPVAHDREIPKQHTVFATFKDLAEFKQLGGVDDKGVLAPEGKIIIKTKGPLPNRGNGVFAMRRHTKGQVVIDNGGQYLSGKEGDAKYYAGSDGGMGYMIKFRFGDKWHYRDASTDDGHMGRLINHSACCSNVKGNPIDIFGDGKPVIVYTATKVIFPGDEILLDYNDSQSSAEFLKKCPVCQGDPLRNNALVAEPDNQPPKKRRKRVI</sequence>
<protein>
    <recommendedName>
        <fullName evidence="2">SET domain-containing protein</fullName>
    </recommendedName>
</protein>
<dbReference type="GeneID" id="20243355"/>
<evidence type="ECO:0000313" key="4">
    <source>
        <dbReference type="Proteomes" id="UP000030746"/>
    </source>
</evidence>
<dbReference type="EMBL" id="KB202134">
    <property type="protein sequence ID" value="ESO92108.1"/>
    <property type="molecule type" value="Genomic_DNA"/>
</dbReference>
<feature type="compositionally biased region" description="Low complexity" evidence="1">
    <location>
        <begin position="193"/>
        <end position="205"/>
    </location>
</feature>
<dbReference type="InterPro" id="IPR001214">
    <property type="entry name" value="SET_dom"/>
</dbReference>